<sequence length="240" mass="27682">MTTTKTFHYIFIVSIAFLFVSCASLPGTNRNLRFTEKYQTVEFEENLNYVETNIKYPQFDKLPDLNKRIENTVLNNWKNFKSYSRKEYNDIVALNARGNSKLPPFEYNVTYEVTGTKEIVSVLINTYIFSGGAHGTTNLISLNYNMNTKKYISILNATDMTYNEISTLCRNHLYKKLIDDNKAAKNPAEKDALREMINMGAFPQAGNYEIFTVDGARVYVYFEPYSVAPYSYGIQKIQVK</sequence>
<evidence type="ECO:0008006" key="6">
    <source>
        <dbReference type="Google" id="ProtNLM"/>
    </source>
</evidence>
<dbReference type="InterPro" id="IPR025303">
    <property type="entry name" value="PdaC"/>
</dbReference>
<feature type="domain" description="Deacetylase PdaC" evidence="3">
    <location>
        <begin position="44"/>
        <end position="137"/>
    </location>
</feature>
<feature type="domain" description="DUF3298" evidence="2">
    <location>
        <begin position="165"/>
        <end position="239"/>
    </location>
</feature>
<dbReference type="AlphaFoldDB" id="A0A1H9ILF4"/>
<dbReference type="Proteomes" id="UP000182360">
    <property type="component" value="Unassembled WGS sequence"/>
</dbReference>
<evidence type="ECO:0000313" key="5">
    <source>
        <dbReference type="Proteomes" id="UP000182360"/>
    </source>
</evidence>
<protein>
    <recommendedName>
        <fullName evidence="6">Deacetylase PdaC domain-containing protein</fullName>
    </recommendedName>
</protein>
<keyword evidence="1" id="KW-0812">Transmembrane</keyword>
<dbReference type="STRING" id="163.SAMN04487775_102255"/>
<dbReference type="Gene3D" id="3.30.565.40">
    <property type="entry name" value="Fervidobacterium nodosum Rt17-B1 like"/>
    <property type="match status" value="1"/>
</dbReference>
<dbReference type="Pfam" id="PF13739">
    <property type="entry name" value="PdaC"/>
    <property type="match status" value="1"/>
</dbReference>
<keyword evidence="1" id="KW-0472">Membrane</keyword>
<reference evidence="4 5" key="1">
    <citation type="submission" date="2016-10" db="EMBL/GenBank/DDBJ databases">
        <authorList>
            <person name="de Groot N.N."/>
        </authorList>
    </citation>
    <scope>NUCLEOTIDE SEQUENCE [LARGE SCALE GENOMIC DNA]</scope>
    <source>
        <strain evidence="4 5">B25</strain>
    </source>
</reference>
<organism evidence="4 5">
    <name type="scientific">Treponema bryantii</name>
    <dbReference type="NCBI Taxonomy" id="163"/>
    <lineage>
        <taxon>Bacteria</taxon>
        <taxon>Pseudomonadati</taxon>
        <taxon>Spirochaetota</taxon>
        <taxon>Spirochaetia</taxon>
        <taxon>Spirochaetales</taxon>
        <taxon>Treponemataceae</taxon>
        <taxon>Treponema</taxon>
    </lineage>
</organism>
<keyword evidence="1" id="KW-1133">Transmembrane helix</keyword>
<dbReference type="PROSITE" id="PS51257">
    <property type="entry name" value="PROKAR_LIPOPROTEIN"/>
    <property type="match status" value="1"/>
</dbReference>
<accession>A0A1H9ILF4</accession>
<evidence type="ECO:0000256" key="1">
    <source>
        <dbReference type="SAM" id="Phobius"/>
    </source>
</evidence>
<name>A0A1H9ILF4_9SPIR</name>
<evidence type="ECO:0000259" key="3">
    <source>
        <dbReference type="Pfam" id="PF13739"/>
    </source>
</evidence>
<dbReference type="RefSeq" id="WP_074644954.1">
    <property type="nucleotide sequence ID" value="NZ_FOFU01000010.1"/>
</dbReference>
<proteinExistence type="predicted"/>
<evidence type="ECO:0000313" key="4">
    <source>
        <dbReference type="EMBL" id="SEQ75359.1"/>
    </source>
</evidence>
<keyword evidence="5" id="KW-1185">Reference proteome</keyword>
<evidence type="ECO:0000259" key="2">
    <source>
        <dbReference type="Pfam" id="PF11738"/>
    </source>
</evidence>
<dbReference type="Gene3D" id="3.90.640.20">
    <property type="entry name" value="Heat-shock cognate protein, ATPase"/>
    <property type="match status" value="1"/>
</dbReference>
<gene>
    <name evidence="4" type="ORF">SAMN04487977_11018</name>
</gene>
<dbReference type="OrthoDB" id="5637at2"/>
<dbReference type="InterPro" id="IPR021729">
    <property type="entry name" value="DUF3298"/>
</dbReference>
<dbReference type="Pfam" id="PF11738">
    <property type="entry name" value="DUF3298"/>
    <property type="match status" value="1"/>
</dbReference>
<feature type="transmembrane region" description="Helical" evidence="1">
    <location>
        <begin position="6"/>
        <end position="27"/>
    </location>
</feature>
<dbReference type="InterPro" id="IPR037126">
    <property type="entry name" value="PdaC/RsiV-like_sf"/>
</dbReference>
<dbReference type="EMBL" id="FOFU01000010">
    <property type="protein sequence ID" value="SEQ75359.1"/>
    <property type="molecule type" value="Genomic_DNA"/>
</dbReference>